<dbReference type="PANTHER" id="PTHR34308">
    <property type="entry name" value="COBALAMIN BIOSYNTHESIS PROTEIN CBIB"/>
    <property type="match status" value="1"/>
</dbReference>
<evidence type="ECO:0000256" key="1">
    <source>
        <dbReference type="ARBA" id="ARBA00004651"/>
    </source>
</evidence>
<protein>
    <recommendedName>
        <fullName evidence="9">Cobalamin biosynthesis protein CobD</fullName>
    </recommendedName>
</protein>
<keyword evidence="5 9" id="KW-0169">Cobalamin biosynthesis</keyword>
<gene>
    <name evidence="9 10" type="primary">cobD</name>
    <name evidence="10" type="ORF">GCM10007989_28370</name>
</gene>
<keyword evidence="8 9" id="KW-0472">Membrane</keyword>
<comment type="function">
    <text evidence="9">Converts cobyric acid to cobinamide by the addition of aminopropanol on the F carboxylic group.</text>
</comment>
<comment type="subcellular location">
    <subcellularLocation>
        <location evidence="1 9">Cell membrane</location>
        <topology evidence="1 9">Multi-pass membrane protein</topology>
    </subcellularLocation>
</comment>
<evidence type="ECO:0000256" key="4">
    <source>
        <dbReference type="ARBA" id="ARBA00022475"/>
    </source>
</evidence>
<keyword evidence="11" id="KW-1185">Reference proteome</keyword>
<dbReference type="HAMAP" id="MF_00024">
    <property type="entry name" value="CobD_CbiB"/>
    <property type="match status" value="1"/>
</dbReference>
<accession>A0A918VWA1</accession>
<organism evidence="10 11">
    <name type="scientific">Devosia pacifica</name>
    <dbReference type="NCBI Taxonomy" id="1335967"/>
    <lineage>
        <taxon>Bacteria</taxon>
        <taxon>Pseudomonadati</taxon>
        <taxon>Pseudomonadota</taxon>
        <taxon>Alphaproteobacteria</taxon>
        <taxon>Hyphomicrobiales</taxon>
        <taxon>Devosiaceae</taxon>
        <taxon>Devosia</taxon>
    </lineage>
</organism>
<evidence type="ECO:0000313" key="10">
    <source>
        <dbReference type="EMBL" id="GHA30780.1"/>
    </source>
</evidence>
<evidence type="ECO:0000256" key="7">
    <source>
        <dbReference type="ARBA" id="ARBA00022989"/>
    </source>
</evidence>
<feature type="transmembrane region" description="Helical" evidence="9">
    <location>
        <begin position="157"/>
        <end position="178"/>
    </location>
</feature>
<dbReference type="PANTHER" id="PTHR34308:SF1">
    <property type="entry name" value="COBALAMIN BIOSYNTHESIS PROTEIN CBIB"/>
    <property type="match status" value="1"/>
</dbReference>
<dbReference type="InterPro" id="IPR004485">
    <property type="entry name" value="Cobalamin_biosynth_CobD/CbiB"/>
</dbReference>
<feature type="transmembrane region" description="Helical" evidence="9">
    <location>
        <begin position="301"/>
        <end position="319"/>
    </location>
</feature>
<dbReference type="RefSeq" id="WP_189426383.1">
    <property type="nucleotide sequence ID" value="NZ_BMZE01000003.1"/>
</dbReference>
<feature type="transmembrane region" description="Helical" evidence="9">
    <location>
        <begin position="57"/>
        <end position="76"/>
    </location>
</feature>
<dbReference type="GO" id="GO:0009236">
    <property type="term" value="P:cobalamin biosynthetic process"/>
    <property type="evidence" value="ECO:0007669"/>
    <property type="project" value="UniProtKB-UniRule"/>
</dbReference>
<evidence type="ECO:0000256" key="3">
    <source>
        <dbReference type="ARBA" id="ARBA00006263"/>
    </source>
</evidence>
<dbReference type="GO" id="GO:0048472">
    <property type="term" value="F:threonine-phosphate decarboxylase activity"/>
    <property type="evidence" value="ECO:0007669"/>
    <property type="project" value="InterPro"/>
</dbReference>
<sequence>MSLLLAPLALLVERIWGYPDSVMRAIGHPVMWVGALIAMLDRRFNKSSLDPQKRRDRGVVCLAVVLVAVFVPSFAIQQILRAMPFGWVLEAILATAFLAQKELGRAIAAVADGLERSLADGREAVSHVVGRDPQRLDEAGVSRAAVESLAESTSDGVVAPFFWLFIFGLPGIALYKAINTADSMVGHRDERYAEFGWASARLDDLVNLVPARLSAGLIVIAAILMPGASPPRAWQTAQRDASKHQSPNAGWPEAAMAGALGMALGGPRSYDGEMVDLPTMGDGRKTLGPADIRQALTLYRGTLNILLGAALIVALALPAL</sequence>
<dbReference type="GO" id="GO:0005886">
    <property type="term" value="C:plasma membrane"/>
    <property type="evidence" value="ECO:0007669"/>
    <property type="project" value="UniProtKB-SubCell"/>
</dbReference>
<reference evidence="10" key="2">
    <citation type="submission" date="2020-09" db="EMBL/GenBank/DDBJ databases">
        <authorList>
            <person name="Sun Q."/>
            <person name="Kim S."/>
        </authorList>
    </citation>
    <scope>NUCLEOTIDE SEQUENCE</scope>
    <source>
        <strain evidence="10">KCTC 32437</strain>
    </source>
</reference>
<comment type="caution">
    <text evidence="10">The sequence shown here is derived from an EMBL/GenBank/DDBJ whole genome shotgun (WGS) entry which is preliminary data.</text>
</comment>
<dbReference type="NCBIfam" id="TIGR00380">
    <property type="entry name" value="cobal_cbiB"/>
    <property type="match status" value="1"/>
</dbReference>
<evidence type="ECO:0000256" key="5">
    <source>
        <dbReference type="ARBA" id="ARBA00022573"/>
    </source>
</evidence>
<keyword evidence="7 9" id="KW-1133">Transmembrane helix</keyword>
<dbReference type="GO" id="GO:0015420">
    <property type="term" value="F:ABC-type vitamin B12 transporter activity"/>
    <property type="evidence" value="ECO:0007669"/>
    <property type="project" value="UniProtKB-UniRule"/>
</dbReference>
<comment type="similarity">
    <text evidence="3 9">Belongs to the CobD/CbiB family.</text>
</comment>
<dbReference type="EMBL" id="BMZE01000003">
    <property type="protein sequence ID" value="GHA30780.1"/>
    <property type="molecule type" value="Genomic_DNA"/>
</dbReference>
<evidence type="ECO:0000256" key="2">
    <source>
        <dbReference type="ARBA" id="ARBA00004953"/>
    </source>
</evidence>
<evidence type="ECO:0000256" key="6">
    <source>
        <dbReference type="ARBA" id="ARBA00022692"/>
    </source>
</evidence>
<dbReference type="Proteomes" id="UP000646579">
    <property type="component" value="Unassembled WGS sequence"/>
</dbReference>
<dbReference type="AlphaFoldDB" id="A0A918VWA1"/>
<comment type="pathway">
    <text evidence="2 9">Cofactor biosynthesis; adenosylcobalamin biosynthesis.</text>
</comment>
<comment type="caution">
    <text evidence="9">Lacks conserved residue(s) required for the propagation of feature annotation.</text>
</comment>
<evidence type="ECO:0000313" key="11">
    <source>
        <dbReference type="Proteomes" id="UP000646579"/>
    </source>
</evidence>
<keyword evidence="6 9" id="KW-0812">Transmembrane</keyword>
<proteinExistence type="inferred from homology"/>
<name>A0A918VWA1_9HYPH</name>
<evidence type="ECO:0000256" key="8">
    <source>
        <dbReference type="ARBA" id="ARBA00023136"/>
    </source>
</evidence>
<keyword evidence="4 9" id="KW-1003">Cell membrane</keyword>
<evidence type="ECO:0000256" key="9">
    <source>
        <dbReference type="HAMAP-Rule" id="MF_00024"/>
    </source>
</evidence>
<dbReference type="Pfam" id="PF03186">
    <property type="entry name" value="CobD_Cbib"/>
    <property type="match status" value="1"/>
</dbReference>
<reference evidence="10" key="1">
    <citation type="journal article" date="2014" name="Int. J. Syst. Evol. Microbiol.">
        <title>Complete genome sequence of Corynebacterium casei LMG S-19264T (=DSM 44701T), isolated from a smear-ripened cheese.</title>
        <authorList>
            <consortium name="US DOE Joint Genome Institute (JGI-PGF)"/>
            <person name="Walter F."/>
            <person name="Albersmeier A."/>
            <person name="Kalinowski J."/>
            <person name="Ruckert C."/>
        </authorList>
    </citation>
    <scope>NUCLEOTIDE SEQUENCE</scope>
    <source>
        <strain evidence="10">KCTC 32437</strain>
    </source>
</reference>